<sequence>MKSTHRPTLVAALAEFVGTFLFLFFAFSGTALANSYSATTPPLVTLIFIALAFGTSLTANVWAFYRVSGGMFNPAVTLACVLVGGLPVLRAVVVVVAQLLGGIAAAGVVSGLFPGDMAVDTGLGTSGTSVVQGLFIEAFLTAELVFVILMLGVEKHKATFVAPVGVGIAFFLTQLVGVHFTGGSLNPARSLGPAIVLGRWPGYFWIYILGPVLGACLASGFYRLLGWLRWQECNPGQDWDGVDVEKFQEEGKLRPAKLQRESSAETL</sequence>
<keyword evidence="4 7" id="KW-1133">Transmembrane helix</keyword>
<protein>
    <submittedName>
        <fullName evidence="8">Aquaporin-like protein</fullName>
    </submittedName>
</protein>
<dbReference type="EMBL" id="MU839842">
    <property type="protein sequence ID" value="KAK1751396.1"/>
    <property type="molecule type" value="Genomic_DNA"/>
</dbReference>
<name>A0AAJ0B4A6_9PEZI</name>
<dbReference type="Proteomes" id="UP001239445">
    <property type="component" value="Unassembled WGS sequence"/>
</dbReference>
<dbReference type="InterPro" id="IPR000425">
    <property type="entry name" value="MIP"/>
</dbReference>
<evidence type="ECO:0000256" key="7">
    <source>
        <dbReference type="SAM" id="Phobius"/>
    </source>
</evidence>
<keyword evidence="3 6" id="KW-0812">Transmembrane</keyword>
<dbReference type="GO" id="GO:0005886">
    <property type="term" value="C:plasma membrane"/>
    <property type="evidence" value="ECO:0007669"/>
    <property type="project" value="TreeGrafter"/>
</dbReference>
<dbReference type="PRINTS" id="PR00783">
    <property type="entry name" value="MINTRINSICP"/>
</dbReference>
<dbReference type="PANTHER" id="PTHR19139">
    <property type="entry name" value="AQUAPORIN TRANSPORTER"/>
    <property type="match status" value="1"/>
</dbReference>
<keyword evidence="5 7" id="KW-0472">Membrane</keyword>
<feature type="transmembrane region" description="Helical" evidence="7">
    <location>
        <begin position="43"/>
        <end position="64"/>
    </location>
</feature>
<gene>
    <name evidence="8" type="ORF">QBC47DRAFT_454713</name>
</gene>
<evidence type="ECO:0000313" key="9">
    <source>
        <dbReference type="Proteomes" id="UP001239445"/>
    </source>
</evidence>
<feature type="transmembrane region" description="Helical" evidence="7">
    <location>
        <begin position="160"/>
        <end position="182"/>
    </location>
</feature>
<dbReference type="PANTHER" id="PTHR19139:SF199">
    <property type="entry name" value="MIP17260P"/>
    <property type="match status" value="1"/>
</dbReference>
<evidence type="ECO:0000313" key="8">
    <source>
        <dbReference type="EMBL" id="KAK1751396.1"/>
    </source>
</evidence>
<evidence type="ECO:0000256" key="4">
    <source>
        <dbReference type="ARBA" id="ARBA00022989"/>
    </source>
</evidence>
<keyword evidence="6" id="KW-0813">Transport</keyword>
<comment type="caution">
    <text evidence="8">The sequence shown here is derived from an EMBL/GenBank/DDBJ whole genome shotgun (WGS) entry which is preliminary data.</text>
</comment>
<comment type="subcellular location">
    <subcellularLocation>
        <location evidence="1">Membrane</location>
        <topology evidence="1">Multi-pass membrane protein</topology>
    </subcellularLocation>
</comment>
<evidence type="ECO:0000256" key="2">
    <source>
        <dbReference type="ARBA" id="ARBA00006175"/>
    </source>
</evidence>
<feature type="transmembrane region" description="Helical" evidence="7">
    <location>
        <begin position="129"/>
        <end position="153"/>
    </location>
</feature>
<dbReference type="InterPro" id="IPR034294">
    <property type="entry name" value="Aquaporin_transptr"/>
</dbReference>
<organism evidence="8 9">
    <name type="scientific">Echria macrotheca</name>
    <dbReference type="NCBI Taxonomy" id="438768"/>
    <lineage>
        <taxon>Eukaryota</taxon>
        <taxon>Fungi</taxon>
        <taxon>Dikarya</taxon>
        <taxon>Ascomycota</taxon>
        <taxon>Pezizomycotina</taxon>
        <taxon>Sordariomycetes</taxon>
        <taxon>Sordariomycetidae</taxon>
        <taxon>Sordariales</taxon>
        <taxon>Schizotheciaceae</taxon>
        <taxon>Echria</taxon>
    </lineage>
</organism>
<keyword evidence="9" id="KW-1185">Reference proteome</keyword>
<dbReference type="Pfam" id="PF00230">
    <property type="entry name" value="MIP"/>
    <property type="match status" value="1"/>
</dbReference>
<evidence type="ECO:0000256" key="6">
    <source>
        <dbReference type="RuleBase" id="RU000477"/>
    </source>
</evidence>
<accession>A0AAJ0B4A6</accession>
<dbReference type="Gene3D" id="1.20.1080.10">
    <property type="entry name" value="Glycerol uptake facilitator protein"/>
    <property type="match status" value="1"/>
</dbReference>
<evidence type="ECO:0000256" key="1">
    <source>
        <dbReference type="ARBA" id="ARBA00004141"/>
    </source>
</evidence>
<reference evidence="8" key="1">
    <citation type="submission" date="2023-06" db="EMBL/GenBank/DDBJ databases">
        <title>Genome-scale phylogeny and comparative genomics of the fungal order Sordariales.</title>
        <authorList>
            <consortium name="Lawrence Berkeley National Laboratory"/>
            <person name="Hensen N."/>
            <person name="Bonometti L."/>
            <person name="Westerberg I."/>
            <person name="Brannstrom I.O."/>
            <person name="Guillou S."/>
            <person name="Cros-Aarteil S."/>
            <person name="Calhoun S."/>
            <person name="Haridas S."/>
            <person name="Kuo A."/>
            <person name="Mondo S."/>
            <person name="Pangilinan J."/>
            <person name="Riley R."/>
            <person name="Labutti K."/>
            <person name="Andreopoulos B."/>
            <person name="Lipzen A."/>
            <person name="Chen C."/>
            <person name="Yanf M."/>
            <person name="Daum C."/>
            <person name="Ng V."/>
            <person name="Clum A."/>
            <person name="Steindorff A."/>
            <person name="Ohm R."/>
            <person name="Martin F."/>
            <person name="Silar P."/>
            <person name="Natvig D."/>
            <person name="Lalanne C."/>
            <person name="Gautier V."/>
            <person name="Ament-Velasquez S.L."/>
            <person name="Kruys A."/>
            <person name="Hutchinson M.I."/>
            <person name="Powell A.J."/>
            <person name="Barry K."/>
            <person name="Miller A.N."/>
            <person name="Grigoriev I.V."/>
            <person name="Debuchy R."/>
            <person name="Gladieux P."/>
            <person name="Thoren M.H."/>
            <person name="Johannesson H."/>
        </authorList>
    </citation>
    <scope>NUCLEOTIDE SEQUENCE</scope>
    <source>
        <strain evidence="8">PSN4</strain>
    </source>
</reference>
<dbReference type="AlphaFoldDB" id="A0AAJ0B4A6"/>
<evidence type="ECO:0000256" key="3">
    <source>
        <dbReference type="ARBA" id="ARBA00022692"/>
    </source>
</evidence>
<comment type="similarity">
    <text evidence="2 6">Belongs to the MIP/aquaporin (TC 1.A.8) family.</text>
</comment>
<evidence type="ECO:0000256" key="5">
    <source>
        <dbReference type="ARBA" id="ARBA00023136"/>
    </source>
</evidence>
<feature type="transmembrane region" description="Helical" evidence="7">
    <location>
        <begin position="202"/>
        <end position="222"/>
    </location>
</feature>
<feature type="transmembrane region" description="Helical" evidence="7">
    <location>
        <begin position="76"/>
        <end position="109"/>
    </location>
</feature>
<proteinExistence type="inferred from homology"/>
<dbReference type="InterPro" id="IPR023271">
    <property type="entry name" value="Aquaporin-like"/>
</dbReference>
<dbReference type="GO" id="GO:0015250">
    <property type="term" value="F:water channel activity"/>
    <property type="evidence" value="ECO:0007669"/>
    <property type="project" value="TreeGrafter"/>
</dbReference>
<dbReference type="SUPFAM" id="SSF81338">
    <property type="entry name" value="Aquaporin-like"/>
    <property type="match status" value="1"/>
</dbReference>